<evidence type="ECO:0000256" key="1">
    <source>
        <dbReference type="SAM" id="SignalP"/>
    </source>
</evidence>
<reference evidence="2" key="1">
    <citation type="submission" date="2019-12" db="EMBL/GenBank/DDBJ databases">
        <title>An insight into the sialome of adult female Ixodes ricinus ticks feeding for 6 days.</title>
        <authorList>
            <person name="Perner J."/>
            <person name="Ribeiro J.M.C."/>
        </authorList>
    </citation>
    <scope>NUCLEOTIDE SEQUENCE</scope>
    <source>
        <strain evidence="2">Semi-engorged</strain>
        <tissue evidence="2">Salivary glands</tissue>
    </source>
</reference>
<name>A0A6B0UJS1_IXORI</name>
<proteinExistence type="predicted"/>
<sequence>MRRRRRLHPLLLFAATSSSDCWDCDFRRHDTLTFATSFGAAWDHFFFLYRREHSTSIGFRLRSSTVRLNMGTLMKEGDGARSVGPPRRVGVSGNVLACLMAEKESVIYIYK</sequence>
<protein>
    <submittedName>
        <fullName evidence="2">Putative secreted protein</fullName>
    </submittedName>
</protein>
<keyword evidence="1" id="KW-0732">Signal</keyword>
<evidence type="ECO:0000313" key="2">
    <source>
        <dbReference type="EMBL" id="MXU89959.1"/>
    </source>
</evidence>
<accession>A0A6B0UJS1</accession>
<feature type="signal peptide" evidence="1">
    <location>
        <begin position="1"/>
        <end position="21"/>
    </location>
</feature>
<dbReference type="AlphaFoldDB" id="A0A6B0UJS1"/>
<feature type="chain" id="PRO_5025542247" evidence="1">
    <location>
        <begin position="22"/>
        <end position="111"/>
    </location>
</feature>
<organism evidence="2">
    <name type="scientific">Ixodes ricinus</name>
    <name type="common">Common tick</name>
    <name type="synonym">Acarus ricinus</name>
    <dbReference type="NCBI Taxonomy" id="34613"/>
    <lineage>
        <taxon>Eukaryota</taxon>
        <taxon>Metazoa</taxon>
        <taxon>Ecdysozoa</taxon>
        <taxon>Arthropoda</taxon>
        <taxon>Chelicerata</taxon>
        <taxon>Arachnida</taxon>
        <taxon>Acari</taxon>
        <taxon>Parasitiformes</taxon>
        <taxon>Ixodida</taxon>
        <taxon>Ixodoidea</taxon>
        <taxon>Ixodidae</taxon>
        <taxon>Ixodinae</taxon>
        <taxon>Ixodes</taxon>
    </lineage>
</organism>
<dbReference type="EMBL" id="GIFC01007876">
    <property type="protein sequence ID" value="MXU89959.1"/>
    <property type="molecule type" value="Transcribed_RNA"/>
</dbReference>